<feature type="chain" id="PRO_5042266435" evidence="1">
    <location>
        <begin position="26"/>
        <end position="265"/>
    </location>
</feature>
<dbReference type="Proteomes" id="UP001219933">
    <property type="component" value="Chromosome 1"/>
</dbReference>
<gene>
    <name evidence="2" type="ORF">MCUN1_000519</name>
</gene>
<accession>A0AAF0J9V8</accession>
<keyword evidence="1" id="KW-0732">Signal</keyword>
<reference evidence="2" key="1">
    <citation type="submission" date="2023-03" db="EMBL/GenBank/DDBJ databases">
        <title>Mating type loci evolution in Malassezia.</title>
        <authorList>
            <person name="Coelho M.A."/>
        </authorList>
    </citation>
    <scope>NUCLEOTIDE SEQUENCE</scope>
    <source>
        <strain evidence="2">CBS 11721</strain>
    </source>
</reference>
<evidence type="ECO:0000256" key="1">
    <source>
        <dbReference type="SAM" id="SignalP"/>
    </source>
</evidence>
<organism evidence="2 3">
    <name type="scientific">Malassezia cuniculi</name>
    <dbReference type="NCBI Taxonomy" id="948313"/>
    <lineage>
        <taxon>Eukaryota</taxon>
        <taxon>Fungi</taxon>
        <taxon>Dikarya</taxon>
        <taxon>Basidiomycota</taxon>
        <taxon>Ustilaginomycotina</taxon>
        <taxon>Malasseziomycetes</taxon>
        <taxon>Malasseziales</taxon>
        <taxon>Malasseziaceae</taxon>
        <taxon>Malassezia</taxon>
    </lineage>
</organism>
<sequence length="265" mass="28277">MSLTRKRFCAAITLLVWVSASAVIAVPTSTYIPSATSLPETTESNQAGTNNCGTGSSIFSQCQNAYINSATDFCLWGPSTLGTIGDRERDVVSYCTKSGRGTRLIPEGTLTSVHFIEAPNYVQVSGRGDLTKLNIMPNDSGGELDPHGADGNGNPIGGLVFSNAFDDGLSQVKEWHSFISSEEYCFRACKNGPKAYSYCNNVYDELGCAFNMPVKYTEGTFESCDSDNAGIVGVYTSMGIVSTFHQSDTIFSPAPDPKSAPAETL</sequence>
<evidence type="ECO:0000313" key="3">
    <source>
        <dbReference type="Proteomes" id="UP001219933"/>
    </source>
</evidence>
<name>A0AAF0J9V8_9BASI</name>
<dbReference type="AlphaFoldDB" id="A0AAF0J9V8"/>
<proteinExistence type="predicted"/>
<dbReference type="EMBL" id="CP119877">
    <property type="protein sequence ID" value="WFD33706.1"/>
    <property type="molecule type" value="Genomic_DNA"/>
</dbReference>
<feature type="signal peptide" evidence="1">
    <location>
        <begin position="1"/>
        <end position="25"/>
    </location>
</feature>
<keyword evidence="3" id="KW-1185">Reference proteome</keyword>
<evidence type="ECO:0000313" key="2">
    <source>
        <dbReference type="EMBL" id="WFD33706.1"/>
    </source>
</evidence>
<protein>
    <submittedName>
        <fullName evidence="2">Uncharacterized protein</fullName>
    </submittedName>
</protein>